<gene>
    <name evidence="1" type="ORF">MM415A01464_0008</name>
</gene>
<evidence type="ECO:0000313" key="1">
    <source>
        <dbReference type="EMBL" id="QJA76695.1"/>
    </source>
</evidence>
<dbReference type="EMBL" id="MT142238">
    <property type="protein sequence ID" value="QJA76695.1"/>
    <property type="molecule type" value="Genomic_DNA"/>
</dbReference>
<proteinExistence type="predicted"/>
<accession>A0A6M3K6E5</accession>
<reference evidence="1" key="1">
    <citation type="submission" date="2020-03" db="EMBL/GenBank/DDBJ databases">
        <title>The deep terrestrial virosphere.</title>
        <authorList>
            <person name="Holmfeldt K."/>
            <person name="Nilsson E."/>
            <person name="Simone D."/>
            <person name="Lopez-Fernandez M."/>
            <person name="Wu X."/>
            <person name="de Brujin I."/>
            <person name="Lundin D."/>
            <person name="Andersson A."/>
            <person name="Bertilsson S."/>
            <person name="Dopson M."/>
        </authorList>
    </citation>
    <scope>NUCLEOTIDE SEQUENCE</scope>
    <source>
        <strain evidence="1">MM415A01464</strain>
    </source>
</reference>
<protein>
    <submittedName>
        <fullName evidence="1">Uncharacterized protein</fullName>
    </submittedName>
</protein>
<dbReference type="AlphaFoldDB" id="A0A6M3K6E5"/>
<organism evidence="1">
    <name type="scientific">viral metagenome</name>
    <dbReference type="NCBI Taxonomy" id="1070528"/>
    <lineage>
        <taxon>unclassified sequences</taxon>
        <taxon>metagenomes</taxon>
        <taxon>organismal metagenomes</taxon>
    </lineage>
</organism>
<name>A0A6M3K6E5_9ZZZZ</name>
<sequence>MTVLQIIKDLIGKQDINFGDSTTTFTRETHTGGAISMNYIDAECIPSTFLGGYIGDHLHSQNTDTGTTNATFDINSAGNYARLSTSGLSADRTFTFPDTSNQELVGATDLLSIASGLGAATVGVEDTGNYFTGANVEAITQEIGSDIDTLQTTVFDRGFKSGFNLGYSSSTAITISGGMWAHAGTANQHVYAASQITFTLGPGGSNSGSTALGANELHYIYIDDSAVVAAGSAALTASEFLNSTTAPTYSHSKVGWYNSNDRCIGCILTDGANAIVPFYTIGGDYMFYTYFTSEYTTANCPTTYTALDVSSSVPTFTTRCRTLIMSATAGTIYYFSREAHKHTERHTCASNATPLTVDIPLNTSQNVQWYGSGGVSTEVTVTGYYINEL</sequence>